<dbReference type="InterPro" id="IPR002173">
    <property type="entry name" value="Carboh/pur_kinase_PfkB_CS"/>
</dbReference>
<dbReference type="Gene3D" id="3.40.1190.20">
    <property type="match status" value="1"/>
</dbReference>
<reference evidence="5" key="1">
    <citation type="submission" date="2018-07" db="EMBL/GenBank/DDBJ databases">
        <authorList>
            <person name="Safronova V.I."/>
            <person name="Chirak E.R."/>
            <person name="Sazanova A.L."/>
        </authorList>
    </citation>
    <scope>NUCLEOTIDE SEQUENCE [LARGE SCALE GENOMIC DNA]</scope>
    <source>
        <strain evidence="5">RCAM04685</strain>
    </source>
</reference>
<dbReference type="PROSITE" id="PS00584">
    <property type="entry name" value="PFKB_KINASES_2"/>
    <property type="match status" value="1"/>
</dbReference>
<dbReference type="PANTHER" id="PTHR10584:SF166">
    <property type="entry name" value="RIBOKINASE"/>
    <property type="match status" value="1"/>
</dbReference>
<dbReference type="SUPFAM" id="SSF53613">
    <property type="entry name" value="Ribokinase-like"/>
    <property type="match status" value="1"/>
</dbReference>
<evidence type="ECO:0000256" key="1">
    <source>
        <dbReference type="ARBA" id="ARBA00022679"/>
    </source>
</evidence>
<dbReference type="GO" id="GO:0005829">
    <property type="term" value="C:cytosol"/>
    <property type="evidence" value="ECO:0007669"/>
    <property type="project" value="TreeGrafter"/>
</dbReference>
<dbReference type="GO" id="GO:0016301">
    <property type="term" value="F:kinase activity"/>
    <property type="evidence" value="ECO:0007669"/>
    <property type="project" value="UniProtKB-KW"/>
</dbReference>
<proteinExistence type="predicted"/>
<comment type="caution">
    <text evidence="4">The sequence shown here is derived from an EMBL/GenBank/DDBJ whole genome shotgun (WGS) entry which is preliminary data.</text>
</comment>
<protein>
    <submittedName>
        <fullName evidence="4">Carbohydrate kinase family protein</fullName>
    </submittedName>
</protein>
<organism evidence="4 5">
    <name type="scientific">Bosea caraganae</name>
    <dbReference type="NCBI Taxonomy" id="2763117"/>
    <lineage>
        <taxon>Bacteria</taxon>
        <taxon>Pseudomonadati</taxon>
        <taxon>Pseudomonadota</taxon>
        <taxon>Alphaproteobacteria</taxon>
        <taxon>Hyphomicrobiales</taxon>
        <taxon>Boseaceae</taxon>
        <taxon>Bosea</taxon>
    </lineage>
</organism>
<dbReference type="PANTHER" id="PTHR10584">
    <property type="entry name" value="SUGAR KINASE"/>
    <property type="match status" value="1"/>
</dbReference>
<evidence type="ECO:0000313" key="5">
    <source>
        <dbReference type="Proteomes" id="UP000255207"/>
    </source>
</evidence>
<evidence type="ECO:0000259" key="3">
    <source>
        <dbReference type="Pfam" id="PF00294"/>
    </source>
</evidence>
<dbReference type="Proteomes" id="UP000255207">
    <property type="component" value="Unassembled WGS sequence"/>
</dbReference>
<dbReference type="RefSeq" id="WP_114827887.1">
    <property type="nucleotide sequence ID" value="NZ_QQTO01000019.1"/>
</dbReference>
<dbReference type="Pfam" id="PF00294">
    <property type="entry name" value="PfkB"/>
    <property type="match status" value="1"/>
</dbReference>
<keyword evidence="5" id="KW-1185">Reference proteome</keyword>
<sequence>MTPELVTVGGLTVDNVISSDGTVALARVGGNAAYSGVGALCWAQSVGLVSVAVATYPTDTLATLRANGIVLDGVVPVDVALESCNWFIYDAQGERHERLRSAPRELAEAGFSTQRLTQDEVARWQEILRQRERPGELSYSEFRDTYPLVPEQVPASYLEARGVHLAPCRPVVLRGMLPLFNSRNMVVTLDAGWQLAELTLDELAPFLIQVDAFLPSEVELRAILPGMGLESALALLAAHCRGGVAVKLGGKGSLVWDRQAGRAVAVPVLPTQAVDPTGAGDSFCGGFLAGLVETGDLVKAACFGTASASLIVSRFGADGALPVDRAACRPKLDGLLASMGRAVPAA</sequence>
<dbReference type="InterPro" id="IPR029056">
    <property type="entry name" value="Ribokinase-like"/>
</dbReference>
<name>A0A370LCS9_9HYPH</name>
<feature type="domain" description="Carbohydrate kinase PfkB" evidence="3">
    <location>
        <begin position="155"/>
        <end position="322"/>
    </location>
</feature>
<dbReference type="AlphaFoldDB" id="A0A370LCS9"/>
<dbReference type="OrthoDB" id="9813569at2"/>
<evidence type="ECO:0000313" key="4">
    <source>
        <dbReference type="EMBL" id="RDJ29774.1"/>
    </source>
</evidence>
<dbReference type="EMBL" id="QQTP01000001">
    <property type="protein sequence ID" value="RDJ29774.1"/>
    <property type="molecule type" value="Genomic_DNA"/>
</dbReference>
<gene>
    <name evidence="4" type="ORF">DWE98_04405</name>
</gene>
<accession>A0A370LCS9</accession>
<keyword evidence="1" id="KW-0808">Transferase</keyword>
<dbReference type="InterPro" id="IPR011611">
    <property type="entry name" value="PfkB_dom"/>
</dbReference>
<evidence type="ECO:0000256" key="2">
    <source>
        <dbReference type="ARBA" id="ARBA00022777"/>
    </source>
</evidence>
<keyword evidence="2 4" id="KW-0418">Kinase</keyword>